<dbReference type="InterPro" id="IPR046522">
    <property type="entry name" value="DUF6699"/>
</dbReference>
<feature type="region of interest" description="Disordered" evidence="1">
    <location>
        <begin position="25"/>
        <end position="56"/>
    </location>
</feature>
<evidence type="ECO:0000313" key="4">
    <source>
        <dbReference type="Proteomes" id="UP001218218"/>
    </source>
</evidence>
<proteinExistence type="predicted"/>
<dbReference type="Pfam" id="PF20415">
    <property type="entry name" value="DUF6699"/>
    <property type="match status" value="1"/>
</dbReference>
<dbReference type="Proteomes" id="UP001218218">
    <property type="component" value="Unassembled WGS sequence"/>
</dbReference>
<accession>A0AAD7F6Q3</accession>
<evidence type="ECO:0000259" key="2">
    <source>
        <dbReference type="Pfam" id="PF20415"/>
    </source>
</evidence>
<keyword evidence="4" id="KW-1185">Reference proteome</keyword>
<dbReference type="AlphaFoldDB" id="A0AAD7F6Q3"/>
<organism evidence="3 4">
    <name type="scientific">Mycena albidolilacea</name>
    <dbReference type="NCBI Taxonomy" id="1033008"/>
    <lineage>
        <taxon>Eukaryota</taxon>
        <taxon>Fungi</taxon>
        <taxon>Dikarya</taxon>
        <taxon>Basidiomycota</taxon>
        <taxon>Agaricomycotina</taxon>
        <taxon>Agaricomycetes</taxon>
        <taxon>Agaricomycetidae</taxon>
        <taxon>Agaricales</taxon>
        <taxon>Marasmiineae</taxon>
        <taxon>Mycenaceae</taxon>
        <taxon>Mycena</taxon>
    </lineage>
</organism>
<reference evidence="3" key="1">
    <citation type="submission" date="2023-03" db="EMBL/GenBank/DDBJ databases">
        <title>Massive genome expansion in bonnet fungi (Mycena s.s.) driven by repeated elements and novel gene families across ecological guilds.</title>
        <authorList>
            <consortium name="Lawrence Berkeley National Laboratory"/>
            <person name="Harder C.B."/>
            <person name="Miyauchi S."/>
            <person name="Viragh M."/>
            <person name="Kuo A."/>
            <person name="Thoen E."/>
            <person name="Andreopoulos B."/>
            <person name="Lu D."/>
            <person name="Skrede I."/>
            <person name="Drula E."/>
            <person name="Henrissat B."/>
            <person name="Morin E."/>
            <person name="Kohler A."/>
            <person name="Barry K."/>
            <person name="LaButti K."/>
            <person name="Morin E."/>
            <person name="Salamov A."/>
            <person name="Lipzen A."/>
            <person name="Mereny Z."/>
            <person name="Hegedus B."/>
            <person name="Baldrian P."/>
            <person name="Stursova M."/>
            <person name="Weitz H."/>
            <person name="Taylor A."/>
            <person name="Grigoriev I.V."/>
            <person name="Nagy L.G."/>
            <person name="Martin F."/>
            <person name="Kauserud H."/>
        </authorList>
    </citation>
    <scope>NUCLEOTIDE SEQUENCE</scope>
    <source>
        <strain evidence="3">CBHHK002</strain>
    </source>
</reference>
<feature type="compositionally biased region" description="Low complexity" evidence="1">
    <location>
        <begin position="25"/>
        <end position="46"/>
    </location>
</feature>
<evidence type="ECO:0000313" key="3">
    <source>
        <dbReference type="EMBL" id="KAJ7367975.1"/>
    </source>
</evidence>
<gene>
    <name evidence="3" type="ORF">DFH08DRAFT_829961</name>
</gene>
<sequence length="243" mass="26379">MPARTGYVQPAGSPPWVYSYPSAGTPYASSSTSPHHYPSPTYSQSSFPASPGSMSPPPLNHSRSLYACAPLPALNCDLHPVLSAQSRHRATLDVSYDPAYTASTSPVLSPRVLAERATTATTTCLPFFTLAVDHLPWRIEVRSSSSKIDAYISVADVLNAIYHDLRRQVGKDELATFPSHVVSAARRAFDNRCYKLAAVDPAVAKSEARRGIRRIDFLFGNTLFAGLLSTSESPDSWKLTFSS</sequence>
<dbReference type="EMBL" id="JARIHO010000001">
    <property type="protein sequence ID" value="KAJ7367975.1"/>
    <property type="molecule type" value="Genomic_DNA"/>
</dbReference>
<protein>
    <recommendedName>
        <fullName evidence="2">DUF6699 domain-containing protein</fullName>
    </recommendedName>
</protein>
<evidence type="ECO:0000256" key="1">
    <source>
        <dbReference type="SAM" id="MobiDB-lite"/>
    </source>
</evidence>
<comment type="caution">
    <text evidence="3">The sequence shown here is derived from an EMBL/GenBank/DDBJ whole genome shotgun (WGS) entry which is preliminary data.</text>
</comment>
<feature type="domain" description="DUF6699" evidence="2">
    <location>
        <begin position="92"/>
        <end position="231"/>
    </location>
</feature>
<name>A0AAD7F6Q3_9AGAR</name>